<name>A0AAU9URS2_EUPED</name>
<reference evidence="1" key="1">
    <citation type="submission" date="2022-03" db="EMBL/GenBank/DDBJ databases">
        <authorList>
            <person name="Tunstrom K."/>
        </authorList>
    </citation>
    <scope>NUCLEOTIDE SEQUENCE</scope>
</reference>
<evidence type="ECO:0000313" key="2">
    <source>
        <dbReference type="Proteomes" id="UP001153954"/>
    </source>
</evidence>
<keyword evidence="2" id="KW-1185">Reference proteome</keyword>
<comment type="caution">
    <text evidence="1">The sequence shown here is derived from an EMBL/GenBank/DDBJ whole genome shotgun (WGS) entry which is preliminary data.</text>
</comment>
<sequence>MNNIEISGVTQKHGENLLSILNCISIIIGFQLHETDVDTIHRVRRFITSVDSRKYADPRHPAIIVRFCQRRRKDALIVAARERRHITTADAGLPGLCTPPGRRDPDELCDDLLITCRAQNSRITGFALYLINMSMELLTDTTLNNVPLGPLSTYYPNV</sequence>
<dbReference type="AlphaFoldDB" id="A0AAU9URS2"/>
<evidence type="ECO:0000313" key="1">
    <source>
        <dbReference type="EMBL" id="CAH2100787.1"/>
    </source>
</evidence>
<gene>
    <name evidence="1" type="ORF">EEDITHA_LOCUS15608</name>
</gene>
<dbReference type="EMBL" id="CAKOGL010000023">
    <property type="protein sequence ID" value="CAH2100787.1"/>
    <property type="molecule type" value="Genomic_DNA"/>
</dbReference>
<accession>A0AAU9URS2</accession>
<dbReference type="Gene3D" id="3.30.70.1820">
    <property type="entry name" value="L1 transposable element, RRM domain"/>
    <property type="match status" value="1"/>
</dbReference>
<dbReference type="Proteomes" id="UP001153954">
    <property type="component" value="Unassembled WGS sequence"/>
</dbReference>
<protein>
    <submittedName>
        <fullName evidence="1">Uncharacterized protein</fullName>
    </submittedName>
</protein>
<proteinExistence type="predicted"/>
<organism evidence="1 2">
    <name type="scientific">Euphydryas editha</name>
    <name type="common">Edith's checkerspot</name>
    <dbReference type="NCBI Taxonomy" id="104508"/>
    <lineage>
        <taxon>Eukaryota</taxon>
        <taxon>Metazoa</taxon>
        <taxon>Ecdysozoa</taxon>
        <taxon>Arthropoda</taxon>
        <taxon>Hexapoda</taxon>
        <taxon>Insecta</taxon>
        <taxon>Pterygota</taxon>
        <taxon>Neoptera</taxon>
        <taxon>Endopterygota</taxon>
        <taxon>Lepidoptera</taxon>
        <taxon>Glossata</taxon>
        <taxon>Ditrysia</taxon>
        <taxon>Papilionoidea</taxon>
        <taxon>Nymphalidae</taxon>
        <taxon>Nymphalinae</taxon>
        <taxon>Euphydryas</taxon>
    </lineage>
</organism>